<keyword evidence="2" id="KW-1133">Transmembrane helix</keyword>
<feature type="transmembrane region" description="Helical" evidence="2">
    <location>
        <begin position="60"/>
        <end position="85"/>
    </location>
</feature>
<evidence type="ECO:0000313" key="4">
    <source>
        <dbReference type="Proteomes" id="UP000607197"/>
    </source>
</evidence>
<dbReference type="Proteomes" id="UP000607197">
    <property type="component" value="Unassembled WGS sequence"/>
</dbReference>
<feature type="compositionally biased region" description="Basic and acidic residues" evidence="1">
    <location>
        <begin position="11"/>
        <end position="24"/>
    </location>
</feature>
<dbReference type="RefSeq" id="WP_188979788.1">
    <property type="nucleotide sequence ID" value="NZ_BMPG01000003.1"/>
</dbReference>
<name>A0A830FPI8_9EURY</name>
<reference evidence="3" key="1">
    <citation type="journal article" date="2014" name="Int. J. Syst. Evol. Microbiol.">
        <title>Complete genome sequence of Corynebacterium casei LMG S-19264T (=DSM 44701T), isolated from a smear-ripened cheese.</title>
        <authorList>
            <consortium name="US DOE Joint Genome Institute (JGI-PGF)"/>
            <person name="Walter F."/>
            <person name="Albersmeier A."/>
            <person name="Kalinowski J."/>
            <person name="Ruckert C."/>
        </authorList>
    </citation>
    <scope>NUCLEOTIDE SEQUENCE</scope>
    <source>
        <strain evidence="3">JCM 19596</strain>
    </source>
</reference>
<accession>A0A830FPI8</accession>
<sequence>MRNTQSGPVGERAEAEREHRERAGSRRGNYSCALVSFVVTVVVGVLAYPLLVALTRPFTVLATTMLVFALLGILAVTWLALDLLWDWRATHRPAR</sequence>
<keyword evidence="2" id="KW-0472">Membrane</keyword>
<evidence type="ECO:0000256" key="2">
    <source>
        <dbReference type="SAM" id="Phobius"/>
    </source>
</evidence>
<evidence type="ECO:0000256" key="1">
    <source>
        <dbReference type="SAM" id="MobiDB-lite"/>
    </source>
</evidence>
<dbReference type="AlphaFoldDB" id="A0A830FPI8"/>
<feature type="region of interest" description="Disordered" evidence="1">
    <location>
        <begin position="1"/>
        <end position="26"/>
    </location>
</feature>
<reference evidence="3" key="2">
    <citation type="submission" date="2020-09" db="EMBL/GenBank/DDBJ databases">
        <authorList>
            <person name="Sun Q."/>
            <person name="Ohkuma M."/>
        </authorList>
    </citation>
    <scope>NUCLEOTIDE SEQUENCE</scope>
    <source>
        <strain evidence="3">JCM 19596</strain>
    </source>
</reference>
<evidence type="ECO:0000313" key="3">
    <source>
        <dbReference type="EMBL" id="GGL67717.1"/>
    </source>
</evidence>
<feature type="transmembrane region" description="Helical" evidence="2">
    <location>
        <begin position="30"/>
        <end position="54"/>
    </location>
</feature>
<gene>
    <name evidence="3" type="ORF">GCM10009039_27130</name>
</gene>
<proteinExistence type="predicted"/>
<dbReference type="EMBL" id="BMPG01000003">
    <property type="protein sequence ID" value="GGL67717.1"/>
    <property type="molecule type" value="Genomic_DNA"/>
</dbReference>
<protein>
    <submittedName>
        <fullName evidence="3">Uncharacterized protein</fullName>
    </submittedName>
</protein>
<organism evidence="3 4">
    <name type="scientific">Halocalculus aciditolerans</name>
    <dbReference type="NCBI Taxonomy" id="1383812"/>
    <lineage>
        <taxon>Archaea</taxon>
        <taxon>Methanobacteriati</taxon>
        <taxon>Methanobacteriota</taxon>
        <taxon>Stenosarchaea group</taxon>
        <taxon>Halobacteria</taxon>
        <taxon>Halobacteriales</taxon>
        <taxon>Halobacteriaceae</taxon>
        <taxon>Halocalculus</taxon>
    </lineage>
</organism>
<keyword evidence="4" id="KW-1185">Reference proteome</keyword>
<keyword evidence="2" id="KW-0812">Transmembrane</keyword>
<comment type="caution">
    <text evidence="3">The sequence shown here is derived from an EMBL/GenBank/DDBJ whole genome shotgun (WGS) entry which is preliminary data.</text>
</comment>